<evidence type="ECO:0000313" key="3">
    <source>
        <dbReference type="Proteomes" id="UP001597414"/>
    </source>
</evidence>
<reference evidence="3" key="1">
    <citation type="journal article" date="2019" name="Int. J. Syst. Evol. Microbiol.">
        <title>The Global Catalogue of Microorganisms (GCM) 10K type strain sequencing project: providing services to taxonomists for standard genome sequencing and annotation.</title>
        <authorList>
            <consortium name="The Broad Institute Genomics Platform"/>
            <consortium name="The Broad Institute Genome Sequencing Center for Infectious Disease"/>
            <person name="Wu L."/>
            <person name="Ma J."/>
        </authorList>
    </citation>
    <scope>NUCLEOTIDE SEQUENCE [LARGE SCALE GENOMIC DNA]</scope>
    <source>
        <strain evidence="3">KCTC 19812</strain>
    </source>
</reference>
<accession>A0ABW5B9S1</accession>
<gene>
    <name evidence="2" type="ORF">ACFSKV_11410</name>
</gene>
<dbReference type="InterPro" id="IPR016176">
    <property type="entry name" value="Cbl-dep_enz_cat"/>
</dbReference>
<name>A0ABW5B9S1_9BACT</name>
<evidence type="ECO:0000259" key="1">
    <source>
        <dbReference type="Pfam" id="PF01642"/>
    </source>
</evidence>
<dbReference type="InterPro" id="IPR006099">
    <property type="entry name" value="MeMalonylCoA_mutase_a/b_cat"/>
</dbReference>
<evidence type="ECO:0000313" key="2">
    <source>
        <dbReference type="EMBL" id="MFD2202174.1"/>
    </source>
</evidence>
<feature type="domain" description="Methylmalonyl-CoA mutase alpha/beta chain catalytic" evidence="1">
    <location>
        <begin position="117"/>
        <end position="443"/>
    </location>
</feature>
<dbReference type="EMBL" id="JBHUIV010000016">
    <property type="protein sequence ID" value="MFD2202174.1"/>
    <property type="molecule type" value="Genomic_DNA"/>
</dbReference>
<protein>
    <submittedName>
        <fullName evidence="2">Methylmalonyl-CoA mutase family protein</fullName>
    </submittedName>
</protein>
<dbReference type="PANTHER" id="PTHR48101:SF1">
    <property type="entry name" value="METHYLMALONYL-COA MUTASE, LARGE SUBUNIT"/>
    <property type="match status" value="1"/>
</dbReference>
<keyword evidence="3" id="KW-1185">Reference proteome</keyword>
<proteinExistence type="predicted"/>
<dbReference type="RefSeq" id="WP_380802716.1">
    <property type="nucleotide sequence ID" value="NZ_JBHUIV010000016.1"/>
</dbReference>
<organism evidence="2 3">
    <name type="scientific">Shivajiella indica</name>
    <dbReference type="NCBI Taxonomy" id="872115"/>
    <lineage>
        <taxon>Bacteria</taxon>
        <taxon>Pseudomonadati</taxon>
        <taxon>Bacteroidota</taxon>
        <taxon>Cytophagia</taxon>
        <taxon>Cytophagales</taxon>
        <taxon>Cyclobacteriaceae</taxon>
        <taxon>Shivajiella</taxon>
    </lineage>
</organism>
<dbReference type="Pfam" id="PF01642">
    <property type="entry name" value="MM_CoA_mutase"/>
    <property type="match status" value="1"/>
</dbReference>
<dbReference type="SUPFAM" id="SSF51703">
    <property type="entry name" value="Cobalamin (vitamin B12)-dependent enzymes"/>
    <property type="match status" value="1"/>
</dbReference>
<sequence>MEFNLFEDFPTVSKKDWIQLATKDLKGKDFEQTLVSETLDGIKIFPFYTKEDLNFTAGLLPYQHQINPNPGIPGISRRYWSNIISANGKEEKLINKELIMALQQGADAIYLQMEGNENLDLLLKDIVLPYIKIYIGPKSNKPYEIIRKFIEWVKIQNIATEELHGGIIWDGIGACLIEKNDLLNIAVEVKGLMDLLSPFPNFCAISIGSSQYHDAGATMVQELAYSLAGYIELLERLYDMGIEWESIFKKTLLHASAGSQFFEELCKLRAFKILFHQLAQLYNVKLDPEKIPLFTETSRWTKSRWDIHTNMLRNTSEAMSALLGGSHALWVRPHIEPLGIGNDFSKRMALNISNILKEESYLDKVLDPVAGSFFLENLTLSIFEKVKSELEQIELQGGWWKLYVSNIIQEKVKDSRLIRQNKVLRGETTKIGVNKFPGDTEEIRSPEKVIEESWQLLPSWETFLFEKENSKKS</sequence>
<dbReference type="Gene3D" id="3.20.20.240">
    <property type="entry name" value="Methylmalonyl-CoA mutase"/>
    <property type="match status" value="1"/>
</dbReference>
<dbReference type="Proteomes" id="UP001597414">
    <property type="component" value="Unassembled WGS sequence"/>
</dbReference>
<comment type="caution">
    <text evidence="2">The sequence shown here is derived from an EMBL/GenBank/DDBJ whole genome shotgun (WGS) entry which is preliminary data.</text>
</comment>
<dbReference type="PANTHER" id="PTHR48101">
    <property type="entry name" value="METHYLMALONYL-COA MUTASE, MITOCHONDRIAL-RELATED"/>
    <property type="match status" value="1"/>
</dbReference>